<dbReference type="RefSeq" id="WP_111332106.1">
    <property type="nucleotide sequence ID" value="NZ_CP030032.1"/>
</dbReference>
<dbReference type="CDD" id="cd00683">
    <property type="entry name" value="Trans_IPPS_HH"/>
    <property type="match status" value="1"/>
</dbReference>
<dbReference type="GO" id="GO:0004311">
    <property type="term" value="F:geranylgeranyl diphosphate synthase activity"/>
    <property type="evidence" value="ECO:0007669"/>
    <property type="project" value="InterPro"/>
</dbReference>
<dbReference type="SFLD" id="SFLDG01018">
    <property type="entry name" value="Squalene/Phytoene_Synthase_Lik"/>
    <property type="match status" value="1"/>
</dbReference>
<dbReference type="Gene3D" id="1.10.600.10">
    <property type="entry name" value="Farnesyl Diphosphate Synthase"/>
    <property type="match status" value="1"/>
</dbReference>
<dbReference type="SFLD" id="SFLDS00005">
    <property type="entry name" value="Isoprenoid_Synthase_Type_I"/>
    <property type="match status" value="1"/>
</dbReference>
<dbReference type="PROSITE" id="PS01044">
    <property type="entry name" value="SQUALEN_PHYTOEN_SYN_1"/>
    <property type="match status" value="1"/>
</dbReference>
<dbReference type="OrthoDB" id="9807580at2"/>
<dbReference type="InterPro" id="IPR002060">
    <property type="entry name" value="Squ/phyt_synthse"/>
</dbReference>
<dbReference type="KEGG" id="bsed:DN745_03175"/>
<dbReference type="EMBL" id="CP030032">
    <property type="protein sequence ID" value="AWV88399.1"/>
    <property type="molecule type" value="Genomic_DNA"/>
</dbReference>
<dbReference type="InterPro" id="IPR008949">
    <property type="entry name" value="Isoprenoid_synthase_dom_sf"/>
</dbReference>
<protein>
    <submittedName>
        <fullName evidence="1">Phytoene/squalene synthase family protein</fullName>
    </submittedName>
</protein>
<reference evidence="1 2" key="1">
    <citation type="submission" date="2018-06" db="EMBL/GenBank/DDBJ databases">
        <title>Lujinxingia sediminis gen. nov. sp. nov., a new facultative anaerobic member of the class Deltaproteobacteria, and proposal of Lujinxingaceae fam. nov.</title>
        <authorList>
            <person name="Guo L.-Y."/>
            <person name="Li C.-M."/>
            <person name="Wang S."/>
            <person name="Du Z.-J."/>
        </authorList>
    </citation>
    <scope>NUCLEOTIDE SEQUENCE [LARGE SCALE GENOMIC DNA]</scope>
    <source>
        <strain evidence="1 2">FA350</strain>
    </source>
</reference>
<dbReference type="Pfam" id="PF00494">
    <property type="entry name" value="SQS_PSY"/>
    <property type="match status" value="1"/>
</dbReference>
<name>A0A2Z4FHN5_9DELT</name>
<dbReference type="SUPFAM" id="SSF48576">
    <property type="entry name" value="Terpenoid synthases"/>
    <property type="match status" value="1"/>
</dbReference>
<dbReference type="InterPro" id="IPR019845">
    <property type="entry name" value="Squalene/phytoene_synthase_CS"/>
</dbReference>
<gene>
    <name evidence="1" type="ORF">DN745_03175</name>
</gene>
<dbReference type="Proteomes" id="UP000249799">
    <property type="component" value="Chromosome"/>
</dbReference>
<evidence type="ECO:0000313" key="1">
    <source>
        <dbReference type="EMBL" id="AWV88399.1"/>
    </source>
</evidence>
<sequence length="339" mass="37011">MTNAQLDIPADEGRIPEMSAEEVARHSREVLAEHSRSFNWASRFLPEESRDDAAILYAFCRLVDDTVDEAESPEVATKQVEALRDELNRERAPSAAVAAFLDLSERRGVDVSAAMELVEGVASDLGDVLIEDDRALLRYCYRVAGTVGLMMSPVLGVEDPRAVAHAIDLGIGMQLTNICRDVLEDAQNGRVYLPETRLRRAGISQKELLESVATGGFELEETVAKVVSDLLKLADRYYDSADQGLAYIPARSRLGICVAARVYRGIGVRLRYLHDANPLHGRTVVPGLEKALWLGPAGRRFAMSSLLKPRPHKAHLHRALAGLPGVNAGPSPKPSPFGT</sequence>
<proteinExistence type="predicted"/>
<dbReference type="AlphaFoldDB" id="A0A2Z4FHN5"/>
<keyword evidence="2" id="KW-1185">Reference proteome</keyword>
<dbReference type="PROSITE" id="PS01045">
    <property type="entry name" value="SQUALEN_PHYTOEN_SYN_2"/>
    <property type="match status" value="1"/>
</dbReference>
<dbReference type="GO" id="GO:0051996">
    <property type="term" value="F:squalene synthase [NAD(P)H] activity"/>
    <property type="evidence" value="ECO:0007669"/>
    <property type="project" value="InterPro"/>
</dbReference>
<dbReference type="InterPro" id="IPR033904">
    <property type="entry name" value="Trans_IPPS_HH"/>
</dbReference>
<dbReference type="GO" id="GO:0016117">
    <property type="term" value="P:carotenoid biosynthetic process"/>
    <property type="evidence" value="ECO:0007669"/>
    <property type="project" value="UniProtKB-ARBA"/>
</dbReference>
<dbReference type="InterPro" id="IPR044843">
    <property type="entry name" value="Trans_IPPS_bact-type"/>
</dbReference>
<dbReference type="PANTHER" id="PTHR31480">
    <property type="entry name" value="BIFUNCTIONAL LYCOPENE CYCLASE/PHYTOENE SYNTHASE"/>
    <property type="match status" value="1"/>
</dbReference>
<dbReference type="SFLD" id="SFLDG01212">
    <property type="entry name" value="Phytoene_synthase_like"/>
    <property type="match status" value="1"/>
</dbReference>
<organism evidence="1 2">
    <name type="scientific">Bradymonas sediminis</name>
    <dbReference type="NCBI Taxonomy" id="1548548"/>
    <lineage>
        <taxon>Bacteria</taxon>
        <taxon>Deltaproteobacteria</taxon>
        <taxon>Bradymonadales</taxon>
        <taxon>Bradymonadaceae</taxon>
        <taxon>Bradymonas</taxon>
    </lineage>
</organism>
<accession>A0A2Z4FHN5</accession>
<evidence type="ECO:0000313" key="2">
    <source>
        <dbReference type="Proteomes" id="UP000249799"/>
    </source>
</evidence>